<name>A0AB35M1L0_9GAMM</name>
<dbReference type="EMBL" id="JACANG010000015">
    <property type="protein sequence ID" value="MDM1719271.1"/>
    <property type="molecule type" value="Genomic_DNA"/>
</dbReference>
<protein>
    <submittedName>
        <fullName evidence="1">Uncharacterized protein</fullName>
    </submittedName>
</protein>
<organism evidence="1 2">
    <name type="scientific">Acinetobacter towneri</name>
    <dbReference type="NCBI Taxonomy" id="202956"/>
    <lineage>
        <taxon>Bacteria</taxon>
        <taxon>Pseudomonadati</taxon>
        <taxon>Pseudomonadota</taxon>
        <taxon>Gammaproteobacteria</taxon>
        <taxon>Moraxellales</taxon>
        <taxon>Moraxellaceae</taxon>
        <taxon>Acinetobacter</taxon>
    </lineage>
</organism>
<proteinExistence type="predicted"/>
<evidence type="ECO:0000313" key="1">
    <source>
        <dbReference type="EMBL" id="MDM1719271.1"/>
    </source>
</evidence>
<comment type="caution">
    <text evidence="1">The sequence shown here is derived from an EMBL/GenBank/DDBJ whole genome shotgun (WGS) entry which is preliminary data.</text>
</comment>
<dbReference type="Proteomes" id="UP001174419">
    <property type="component" value="Unassembled WGS sequence"/>
</dbReference>
<gene>
    <name evidence="1" type="ORF">HX110_08985</name>
</gene>
<dbReference type="RefSeq" id="WP_286381269.1">
    <property type="nucleotide sequence ID" value="NZ_JACANG010000015.1"/>
</dbReference>
<evidence type="ECO:0000313" key="2">
    <source>
        <dbReference type="Proteomes" id="UP001174419"/>
    </source>
</evidence>
<dbReference type="AlphaFoldDB" id="A0AB35M1L0"/>
<sequence length="315" mass="37383">MTIHLELDIAPRLEADIYNLYIEARNLRGQDGEQLCIQKFTEKLLAYSDACQRLMHLDCNVELSFWLTYFKQAYLTVFNKNEWHYYQDDRLDSKRLPLVVKELLCSFNTATFVNWMNHVNERQRKNIDKVERLYQAMNEICINPRDVCFNFGFQSVVNPYLCLETLSKMVKQFEKRLNHLEWYRCQVCFALRYIHREERIPRYVVTLCLSFDHHYFEQIRVDQIELDLARLWRDVTEQKGISLDKPNLLMHHPIQALPMQASETNSPETAGTEFCLLNHLLELPQGGSIVNDEKKALCVTYLGFKNMSVIKKLNK</sequence>
<accession>A0AB35M1L0</accession>
<reference evidence="1" key="1">
    <citation type="submission" date="2020-06" db="EMBL/GenBank/DDBJ databases">
        <authorList>
            <person name="Dong N."/>
        </authorList>
    </citation>
    <scope>NUCLEOTIDE SEQUENCE</scope>
    <source>
        <strain evidence="1">DF49-4</strain>
    </source>
</reference>
<reference evidence="1" key="2">
    <citation type="journal article" date="2022" name="Sci. Total Environ.">
        <title>Prevalence, transmission, and molecular epidemiology of tet(X)-positive bacteria among humans, animals, and environmental niches in China: An epidemiological, and genomic-based study.</title>
        <authorList>
            <person name="Dong N."/>
            <person name="Zeng Y."/>
            <person name="Cai C."/>
            <person name="Sun C."/>
            <person name="Lu J."/>
            <person name="Liu C."/>
            <person name="Zhou H."/>
            <person name="Sun Q."/>
            <person name="Shu L."/>
            <person name="Wang H."/>
            <person name="Wang Y."/>
            <person name="Wang S."/>
            <person name="Wu C."/>
            <person name="Chan E.W."/>
            <person name="Chen G."/>
            <person name="Shen Z."/>
            <person name="Chen S."/>
            <person name="Zhang R."/>
        </authorList>
    </citation>
    <scope>NUCLEOTIDE SEQUENCE</scope>
    <source>
        <strain evidence="1">DF49-4</strain>
    </source>
</reference>